<evidence type="ECO:0000256" key="4">
    <source>
        <dbReference type="ARBA" id="ARBA00022960"/>
    </source>
</evidence>
<dbReference type="Gene3D" id="3.40.710.10">
    <property type="entry name" value="DD-peptidase/beta-lactamase superfamily"/>
    <property type="match status" value="1"/>
</dbReference>
<dbReference type="PANTHER" id="PTHR21581">
    <property type="entry name" value="D-ALANYL-D-ALANINE CARBOXYPEPTIDASE"/>
    <property type="match status" value="1"/>
</dbReference>
<keyword evidence="4" id="KW-0133">Cell shape</keyword>
<dbReference type="PANTHER" id="PTHR21581:SF6">
    <property type="entry name" value="TRAFFICKING PROTEIN PARTICLE COMPLEX SUBUNIT 12"/>
    <property type="match status" value="1"/>
</dbReference>
<name>A0ABV2M3G0_9FIRM</name>
<gene>
    <name evidence="10" type="ORF">ABID24_001172</name>
</gene>
<dbReference type="Pfam" id="PF00768">
    <property type="entry name" value="Peptidase_S11"/>
    <property type="match status" value="1"/>
</dbReference>
<dbReference type="SUPFAM" id="SSF56601">
    <property type="entry name" value="beta-lactamase/transpeptidase-like"/>
    <property type="match status" value="1"/>
</dbReference>
<keyword evidence="2 8" id="KW-0732">Signal</keyword>
<protein>
    <submittedName>
        <fullName evidence="10">D-alanyl-D-alanine carboxypeptidase (Penicillin-binding protein 5/6)</fullName>
        <ecNumber evidence="10">3.4.16.4</ecNumber>
    </submittedName>
</protein>
<keyword evidence="6" id="KW-0961">Cell wall biogenesis/degradation</keyword>
<evidence type="ECO:0000256" key="6">
    <source>
        <dbReference type="ARBA" id="ARBA00023316"/>
    </source>
</evidence>
<dbReference type="EC" id="3.4.16.4" evidence="10"/>
<feature type="domain" description="Peptidase S11 D-alanyl-D-alanine carboxypeptidase A N-terminal" evidence="9">
    <location>
        <begin position="69"/>
        <end position="301"/>
    </location>
</feature>
<comment type="caution">
    <text evidence="10">The sequence shown here is derived from an EMBL/GenBank/DDBJ whole genome shotgun (WGS) entry which is preliminary data.</text>
</comment>
<evidence type="ECO:0000313" key="10">
    <source>
        <dbReference type="EMBL" id="MET3749937.1"/>
    </source>
</evidence>
<keyword evidence="3 10" id="KW-0378">Hydrolase</keyword>
<feature type="signal peptide" evidence="8">
    <location>
        <begin position="1"/>
        <end position="31"/>
    </location>
</feature>
<dbReference type="InterPro" id="IPR018044">
    <property type="entry name" value="Peptidase_S11"/>
</dbReference>
<keyword evidence="10" id="KW-0645">Protease</keyword>
<dbReference type="InterPro" id="IPR001967">
    <property type="entry name" value="Peptidase_S11_N"/>
</dbReference>
<dbReference type="GO" id="GO:0009002">
    <property type="term" value="F:serine-type D-Ala-D-Ala carboxypeptidase activity"/>
    <property type="evidence" value="ECO:0007669"/>
    <property type="project" value="UniProtKB-EC"/>
</dbReference>
<dbReference type="PRINTS" id="PR00725">
    <property type="entry name" value="DADACBPTASE1"/>
</dbReference>
<evidence type="ECO:0000256" key="2">
    <source>
        <dbReference type="ARBA" id="ARBA00022729"/>
    </source>
</evidence>
<accession>A0ABV2M3G0</accession>
<reference evidence="10 11" key="1">
    <citation type="submission" date="2024-06" db="EMBL/GenBank/DDBJ databases">
        <title>Genomic Encyclopedia of Type Strains, Phase IV (KMG-IV): sequencing the most valuable type-strain genomes for metagenomic binning, comparative biology and taxonomic classification.</title>
        <authorList>
            <person name="Goeker M."/>
        </authorList>
    </citation>
    <scope>NUCLEOTIDE SEQUENCE [LARGE SCALE GENOMIC DNA]</scope>
    <source>
        <strain evidence="10 11">DSM 29492</strain>
    </source>
</reference>
<comment type="similarity">
    <text evidence="1 7">Belongs to the peptidase S11 family.</text>
</comment>
<dbReference type="EMBL" id="JBEPMJ010000006">
    <property type="protein sequence ID" value="MET3749937.1"/>
    <property type="molecule type" value="Genomic_DNA"/>
</dbReference>
<evidence type="ECO:0000256" key="7">
    <source>
        <dbReference type="RuleBase" id="RU004016"/>
    </source>
</evidence>
<sequence>MKNRKIKHIRKILCGFLCTVIAVSPAVSASAAEYDEYGAPIVTATPTPVPHTEYYEQAPDTDSIEGWPQGPKIEGESAILVDMVTGAVLYSKNADKVQYPASITKIMTSLLAAEHLNMKDKIVMSQSAAYGITISDSSSIYADTGEEFTTEQAMMAVMLQSANEMTLALAEETSGSVKKFVELMNLKAKQLGCTGTHFNNPNGLPDELHYTTASDMAKIARAAWYNPTFRKYTTTTYYEIPPTNKFAETRYLLNHHKMMKGNTYAYEGVMGGKTGYTDAAGNTLVTYAKRGNMRLVSVVMKSINGAYADTAALLDYGFNNFTRTAVKTEPETMSVSYLPAEKYILKDYKDCTLCHRYQVPSVTLPNGADISTLNSSRSLCKNSVGLPILEITYSFNGQRTGCAKYYFETLLSDRLISSH</sequence>
<evidence type="ECO:0000259" key="9">
    <source>
        <dbReference type="Pfam" id="PF00768"/>
    </source>
</evidence>
<organism evidence="10 11">
    <name type="scientific">Blautia caecimuris</name>
    <dbReference type="NCBI Taxonomy" id="1796615"/>
    <lineage>
        <taxon>Bacteria</taxon>
        <taxon>Bacillati</taxon>
        <taxon>Bacillota</taxon>
        <taxon>Clostridia</taxon>
        <taxon>Lachnospirales</taxon>
        <taxon>Lachnospiraceae</taxon>
        <taxon>Blautia</taxon>
    </lineage>
</organism>
<evidence type="ECO:0000313" key="11">
    <source>
        <dbReference type="Proteomes" id="UP001549106"/>
    </source>
</evidence>
<dbReference type="Proteomes" id="UP001549106">
    <property type="component" value="Unassembled WGS sequence"/>
</dbReference>
<keyword evidence="11" id="KW-1185">Reference proteome</keyword>
<evidence type="ECO:0000256" key="5">
    <source>
        <dbReference type="ARBA" id="ARBA00022984"/>
    </source>
</evidence>
<keyword evidence="10" id="KW-0121">Carboxypeptidase</keyword>
<dbReference type="InterPro" id="IPR012338">
    <property type="entry name" value="Beta-lactam/transpept-like"/>
</dbReference>
<proteinExistence type="inferred from homology"/>
<evidence type="ECO:0000256" key="3">
    <source>
        <dbReference type="ARBA" id="ARBA00022801"/>
    </source>
</evidence>
<feature type="chain" id="PRO_5045335440" evidence="8">
    <location>
        <begin position="32"/>
        <end position="419"/>
    </location>
</feature>
<keyword evidence="5" id="KW-0573">Peptidoglycan synthesis</keyword>
<dbReference type="RefSeq" id="WP_178709834.1">
    <property type="nucleotide sequence ID" value="NZ_BAABXP010000001.1"/>
</dbReference>
<evidence type="ECO:0000256" key="8">
    <source>
        <dbReference type="SAM" id="SignalP"/>
    </source>
</evidence>
<evidence type="ECO:0000256" key="1">
    <source>
        <dbReference type="ARBA" id="ARBA00007164"/>
    </source>
</evidence>